<dbReference type="STRING" id="1641165.XM38_00630"/>
<keyword evidence="4" id="KW-1185">Reference proteome</keyword>
<dbReference type="Gene3D" id="1.10.10.1770">
    <property type="entry name" value="Gun4-like"/>
    <property type="match status" value="1"/>
</dbReference>
<dbReference type="InterPro" id="IPR007111">
    <property type="entry name" value="NACHT_NTPase"/>
</dbReference>
<organism evidence="3 4">
    <name type="scientific">Halomicronema hongdechloris C2206</name>
    <dbReference type="NCBI Taxonomy" id="1641165"/>
    <lineage>
        <taxon>Bacteria</taxon>
        <taxon>Bacillati</taxon>
        <taxon>Cyanobacteriota</taxon>
        <taxon>Cyanophyceae</taxon>
        <taxon>Nodosilineales</taxon>
        <taxon>Nodosilineaceae</taxon>
        <taxon>Halomicronema</taxon>
    </lineage>
</organism>
<dbReference type="InterPro" id="IPR027417">
    <property type="entry name" value="P-loop_NTPase"/>
</dbReference>
<accession>A0A1Z3HV19</accession>
<feature type="domain" description="NACHT" evidence="2">
    <location>
        <begin position="75"/>
        <end position="153"/>
    </location>
</feature>
<evidence type="ECO:0000313" key="4">
    <source>
        <dbReference type="Proteomes" id="UP000191901"/>
    </source>
</evidence>
<dbReference type="PANTHER" id="PTHR34800:SF1">
    <property type="entry name" value="TETRAPYRROLE-BINDING PROTEIN, CHLOROPLASTIC"/>
    <property type="match status" value="1"/>
</dbReference>
<dbReference type="Pfam" id="PF05419">
    <property type="entry name" value="GUN4"/>
    <property type="match status" value="1"/>
</dbReference>
<dbReference type="GO" id="GO:0046906">
    <property type="term" value="F:tetrapyrrole binding"/>
    <property type="evidence" value="ECO:0007669"/>
    <property type="project" value="TreeGrafter"/>
</dbReference>
<dbReference type="CDD" id="cd16383">
    <property type="entry name" value="GUN4"/>
    <property type="match status" value="1"/>
</dbReference>
<evidence type="ECO:0000259" key="2">
    <source>
        <dbReference type="Pfam" id="PF05729"/>
    </source>
</evidence>
<sequence length="727" mass="83343">MRHITLMYAIRKRRRLHPRVPKLHPVLLRLREIYELILEHPEPSLADLTKQFFQGKSGDLKAKLEESPRWFEKRLRRGRCLVMLDGLDEIADDSQRQAVSRWVDRQLKDYYETPFILTSRPDAYKKAPLYENAIELEVQPFSTKERNTFIHNWCFNWRKNTTEGRVNTEKARQRAEGLIYQIESSPTLRLMATNPLLLSLMARTHVDKGKLASKRVDLYGEVCQVLLEGRQRYRKTTEAVLSASRKQGILQRLALEMTKAGMLQFTLDNKPAKEGTYTQAKALLQAELSRVPRHAPTPEEFIGKDEVGVRELLSDRQQEGLYEFAHRTFQEYLTAAELKRTGRIDCLLNAFAVGEQALAWWRETIRFYAAQADATAIIEAALKEEHRSVAALALAYECLNDTENLDPATQQKLEQELDRGLHSSDLEEFRLAARVLLSVRLNRLNTDMREPQTITDEIPEIEDSEYVTWAEYQFVQDQILLREMAESERSMPSPNRKAIPDAKQPVTGIDIWDAYQFCGWLSQMTQKQFGETAQYRPQQPFDGRIQLVRFRVPEQYQPLAYYLSTGQWQRADQETIKVMLKVAGKKDQGYLSVDDIKHFPGVDLRLIDFLWVTYSNGHFGFSVQEQIWLEVGGKLDFGRDKQAASAAFKKMSDRNGWRVNGNYISYSQVTFDTSSAPVGHLPGVVVVCGDVSGGGGGCVDCAGVLGSLDDTCWGMVFLFSRIQTCKV</sequence>
<evidence type="ECO:0000259" key="1">
    <source>
        <dbReference type="Pfam" id="PF05419"/>
    </source>
</evidence>
<feature type="domain" description="GUN4-like" evidence="1">
    <location>
        <begin position="554"/>
        <end position="684"/>
    </location>
</feature>
<dbReference type="SUPFAM" id="SSF140869">
    <property type="entry name" value="GUN4-like"/>
    <property type="match status" value="1"/>
</dbReference>
<dbReference type="KEGG" id="hhg:XM38_051140"/>
<reference evidence="3 4" key="1">
    <citation type="journal article" date="2016" name="Biochim. Biophys. Acta">
        <title>Characterization of red-shifted phycobilisomes isolated from the chlorophyll f-containing cyanobacterium Halomicronema hongdechloris.</title>
        <authorList>
            <person name="Li Y."/>
            <person name="Lin Y."/>
            <person name="Garvey C.J."/>
            <person name="Birch D."/>
            <person name="Corkery R.W."/>
            <person name="Loughlin P.C."/>
            <person name="Scheer H."/>
            <person name="Willows R.D."/>
            <person name="Chen M."/>
        </authorList>
    </citation>
    <scope>NUCLEOTIDE SEQUENCE [LARGE SCALE GENOMIC DNA]</scope>
    <source>
        <strain evidence="3 4">C2206</strain>
    </source>
</reference>
<dbReference type="PANTHER" id="PTHR34800">
    <property type="entry name" value="TETRAPYRROLE-BINDING PROTEIN, CHLOROPLASTIC"/>
    <property type="match status" value="1"/>
</dbReference>
<proteinExistence type="predicted"/>
<dbReference type="Gene3D" id="1.25.40.620">
    <property type="match status" value="1"/>
</dbReference>
<gene>
    <name evidence="3" type="ORF">XM38_051140</name>
</gene>
<name>A0A1Z3HV19_9CYAN</name>
<dbReference type="InterPro" id="IPR008629">
    <property type="entry name" value="GUN4-like"/>
</dbReference>
<dbReference type="Gene3D" id="3.40.50.300">
    <property type="entry name" value="P-loop containing nucleotide triphosphate hydrolases"/>
    <property type="match status" value="1"/>
</dbReference>
<dbReference type="AlphaFoldDB" id="A0A1Z3HV19"/>
<protein>
    <submittedName>
        <fullName evidence="3">NTPase NACHT family protein</fullName>
    </submittedName>
</protein>
<dbReference type="InterPro" id="IPR037215">
    <property type="entry name" value="GUN4-like_sf"/>
</dbReference>
<dbReference type="Pfam" id="PF05729">
    <property type="entry name" value="NACHT"/>
    <property type="match status" value="1"/>
</dbReference>
<dbReference type="Proteomes" id="UP000191901">
    <property type="component" value="Chromosome"/>
</dbReference>
<dbReference type="EMBL" id="CP021983">
    <property type="protein sequence ID" value="ASC74139.1"/>
    <property type="molecule type" value="Genomic_DNA"/>
</dbReference>
<evidence type="ECO:0000313" key="3">
    <source>
        <dbReference type="EMBL" id="ASC74139.1"/>
    </source>
</evidence>